<reference evidence="3" key="1">
    <citation type="submission" date="2018-07" db="EMBL/GenBank/DDBJ databases">
        <authorList>
            <person name="Peiro R."/>
            <person name="Begona"/>
            <person name="Cbmso G."/>
            <person name="Lopez M."/>
            <person name="Gonzalez S."/>
        </authorList>
    </citation>
    <scope>NUCLEOTIDE SEQUENCE [LARGE SCALE GENOMIC DNA]</scope>
</reference>
<dbReference type="AlphaFoldDB" id="A0A376AC47"/>
<protein>
    <submittedName>
        <fullName evidence="2">Uncharacterized protein</fullName>
    </submittedName>
</protein>
<evidence type="ECO:0000256" key="1">
    <source>
        <dbReference type="SAM" id="MobiDB-lite"/>
    </source>
</evidence>
<accession>A0A376AC47</accession>
<gene>
    <name evidence="2" type="ORF">RHIZ70_741</name>
</gene>
<proteinExistence type="predicted"/>
<feature type="region of interest" description="Disordered" evidence="1">
    <location>
        <begin position="200"/>
        <end position="232"/>
    </location>
</feature>
<sequence length="232" mass="24962">MGGEAEPRQRLPAGPVDEGVGVDLGDKMFGRDDALGQVIDLLEIVAAGDRQLAGVPEEFERGLRRVPVPPTARLVILGFHLARHDRAALADLLVGLVEGLVEPLALPFGPVLQDARLAPHEAVLPVGKEGGRDDRGVVGPVLEERAVLFQKRGQVFRPVGLVAREEDLVMGALDGRDAVDLDEAEVVDQVVEPGLAEREMRRAGQPLPLEEDFSRLGVGERNRHGREGRGCS</sequence>
<feature type="compositionally biased region" description="Basic and acidic residues" evidence="1">
    <location>
        <begin position="212"/>
        <end position="232"/>
    </location>
</feature>
<organism evidence="2 3">
    <name type="scientific">Ciceribacter selenitireducens ATCC BAA-1503</name>
    <dbReference type="NCBI Taxonomy" id="1336235"/>
    <lineage>
        <taxon>Bacteria</taxon>
        <taxon>Pseudomonadati</taxon>
        <taxon>Pseudomonadota</taxon>
        <taxon>Alphaproteobacteria</taxon>
        <taxon>Hyphomicrobiales</taxon>
        <taxon>Rhizobiaceae</taxon>
        <taxon>Ciceribacter</taxon>
    </lineage>
</organism>
<evidence type="ECO:0000313" key="3">
    <source>
        <dbReference type="Proteomes" id="UP000254764"/>
    </source>
</evidence>
<name>A0A376AC47_9HYPH</name>
<dbReference type="Proteomes" id="UP000254764">
    <property type="component" value="Unassembled WGS sequence"/>
</dbReference>
<dbReference type="EMBL" id="UEYP01000017">
    <property type="protein sequence ID" value="SSC65033.1"/>
    <property type="molecule type" value="Genomic_DNA"/>
</dbReference>
<evidence type="ECO:0000313" key="2">
    <source>
        <dbReference type="EMBL" id="SSC65033.1"/>
    </source>
</evidence>
<keyword evidence="3" id="KW-1185">Reference proteome</keyword>